<feature type="binding site" evidence="5">
    <location>
        <position position="211"/>
    </location>
    <ligand>
        <name>[4Fe-4S] cluster</name>
        <dbReference type="ChEBI" id="CHEBI:49883"/>
    </ligand>
</feature>
<dbReference type="InterPro" id="IPR035994">
    <property type="entry name" value="Nucleoside_phosphorylase_sf"/>
</dbReference>
<comment type="pathway">
    <text evidence="5">Isoprenoid biosynthesis; dimethylallyl diphosphate biosynthesis; dimethylallyl diphosphate from (2E)-4-hydroxy-3-methylbutenyl diphosphate: step 1/1.</text>
</comment>
<dbReference type="GO" id="GO:0046872">
    <property type="term" value="F:metal ion binding"/>
    <property type="evidence" value="ECO:0007669"/>
    <property type="project" value="UniProtKB-KW"/>
</dbReference>
<dbReference type="HAMAP" id="MF_00191">
    <property type="entry name" value="IspH"/>
    <property type="match status" value="1"/>
</dbReference>
<evidence type="ECO:0000256" key="5">
    <source>
        <dbReference type="HAMAP-Rule" id="MF_00191"/>
    </source>
</evidence>
<dbReference type="InterPro" id="IPR003451">
    <property type="entry name" value="LytB/IspH"/>
</dbReference>
<dbReference type="RefSeq" id="WP_133804708.1">
    <property type="nucleotide sequence ID" value="NZ_SNWQ01000025.1"/>
</dbReference>
<comment type="catalytic activity">
    <reaction evidence="5">
        <text>isopentenyl diphosphate + 2 oxidized [2Fe-2S]-[ferredoxin] + H2O = (2E)-4-hydroxy-3-methylbut-2-enyl diphosphate + 2 reduced [2Fe-2S]-[ferredoxin] + 2 H(+)</text>
        <dbReference type="Rhea" id="RHEA:24488"/>
        <dbReference type="Rhea" id="RHEA-COMP:10000"/>
        <dbReference type="Rhea" id="RHEA-COMP:10001"/>
        <dbReference type="ChEBI" id="CHEBI:15377"/>
        <dbReference type="ChEBI" id="CHEBI:15378"/>
        <dbReference type="ChEBI" id="CHEBI:33737"/>
        <dbReference type="ChEBI" id="CHEBI:33738"/>
        <dbReference type="ChEBI" id="CHEBI:128753"/>
        <dbReference type="ChEBI" id="CHEBI:128769"/>
        <dbReference type="EC" id="1.17.7.4"/>
    </reaction>
</comment>
<feature type="binding site" evidence="5">
    <location>
        <position position="273"/>
    </location>
    <ligand>
        <name>isopentenyl diphosphate</name>
        <dbReference type="ChEBI" id="CHEBI:128769"/>
    </ligand>
</feature>
<dbReference type="SUPFAM" id="SSF53167">
    <property type="entry name" value="Purine and uridine phosphorylases"/>
    <property type="match status" value="1"/>
</dbReference>
<feature type="binding site" evidence="5">
    <location>
        <position position="422"/>
    </location>
    <ligand>
        <name>dimethylallyl diphosphate</name>
        <dbReference type="ChEBI" id="CHEBI:57623"/>
    </ligand>
</feature>
<feature type="binding site" evidence="5">
    <location>
        <position position="240"/>
    </location>
    <ligand>
        <name>dimethylallyl diphosphate</name>
        <dbReference type="ChEBI" id="CHEBI:57623"/>
    </ligand>
</feature>
<dbReference type="Pfam" id="PF01048">
    <property type="entry name" value="PNP_UDP_1"/>
    <property type="match status" value="1"/>
</dbReference>
<dbReference type="CDD" id="cd13944">
    <property type="entry name" value="lytB_ispH"/>
    <property type="match status" value="1"/>
</dbReference>
<feature type="binding site" evidence="5">
    <location>
        <position position="273"/>
    </location>
    <ligand>
        <name>dimethylallyl diphosphate</name>
        <dbReference type="ChEBI" id="CHEBI:57623"/>
    </ligand>
</feature>
<dbReference type="OrthoDB" id="9804068at2"/>
<comment type="pathway">
    <text evidence="5">Isoprenoid biosynthesis; isopentenyl diphosphate biosynthesis via DXP pathway; isopentenyl diphosphate from 1-deoxy-D-xylulose 5-phosphate: step 6/6.</text>
</comment>
<dbReference type="UniPathway" id="UPA00059">
    <property type="reaction ID" value="UER00105"/>
</dbReference>
<feature type="binding site" evidence="5">
    <location>
        <position position="323"/>
    </location>
    <ligand>
        <name>dimethylallyl diphosphate</name>
        <dbReference type="ChEBI" id="CHEBI:57623"/>
    </ligand>
</feature>
<evidence type="ECO:0000259" key="7">
    <source>
        <dbReference type="Pfam" id="PF01048"/>
    </source>
</evidence>
<dbReference type="GO" id="GO:0051539">
    <property type="term" value="F:4 iron, 4 sulfur cluster binding"/>
    <property type="evidence" value="ECO:0007669"/>
    <property type="project" value="UniProtKB-UniRule"/>
</dbReference>
<comment type="similarity">
    <text evidence="5">Belongs to the IspH family.</text>
</comment>
<keyword evidence="9" id="KW-1185">Reference proteome</keyword>
<reference evidence="8 9" key="1">
    <citation type="submission" date="2019-03" db="EMBL/GenBank/DDBJ databases">
        <title>Genomic Encyclopedia of Type Strains, Phase III (KMG-III): the genomes of soil and plant-associated and newly described type strains.</title>
        <authorList>
            <person name="Whitman W."/>
        </authorList>
    </citation>
    <scope>NUCLEOTIDE SEQUENCE [LARGE SCALE GENOMIC DNA]</scope>
    <source>
        <strain evidence="8 9">VKM Ac-2527</strain>
    </source>
</reference>
<dbReference type="PANTHER" id="PTHR30426">
    <property type="entry name" value="4-HYDROXY-3-METHYLBUT-2-ENYL DIPHOSPHATE REDUCTASE"/>
    <property type="match status" value="1"/>
</dbReference>
<comment type="caution">
    <text evidence="8">The sequence shown here is derived from an EMBL/GenBank/DDBJ whole genome shotgun (WGS) entry which is preliminary data.</text>
</comment>
<feature type="binding site" evidence="5">
    <location>
        <position position="323"/>
    </location>
    <ligand>
        <name>(2E)-4-hydroxy-3-methylbut-2-enyl diphosphate</name>
        <dbReference type="ChEBI" id="CHEBI:128753"/>
    </ligand>
</feature>
<feature type="binding site" evidence="5">
    <location>
        <position position="465"/>
    </location>
    <ligand>
        <name>isopentenyl diphosphate</name>
        <dbReference type="ChEBI" id="CHEBI:128769"/>
    </ligand>
</feature>
<comment type="cofactor">
    <cofactor evidence="5">
        <name>[4Fe-4S] cluster</name>
        <dbReference type="ChEBI" id="CHEBI:49883"/>
    </cofactor>
    <text evidence="5">Binds 1 [4Fe-4S] cluster per subunit.</text>
</comment>
<keyword evidence="1 5" id="KW-0004">4Fe-4S</keyword>
<dbReference type="Pfam" id="PF02401">
    <property type="entry name" value="LYTB"/>
    <property type="match status" value="1"/>
</dbReference>
<dbReference type="EMBL" id="SNWQ01000025">
    <property type="protein sequence ID" value="TDO34792.1"/>
    <property type="molecule type" value="Genomic_DNA"/>
</dbReference>
<name>A0A4R6JGH7_9ACTN</name>
<proteinExistence type="inferred from homology"/>
<evidence type="ECO:0000313" key="8">
    <source>
        <dbReference type="EMBL" id="TDO34792.1"/>
    </source>
</evidence>
<dbReference type="EC" id="1.17.7.4" evidence="5"/>
<comment type="catalytic activity">
    <reaction evidence="5">
        <text>dimethylallyl diphosphate + 2 oxidized [2Fe-2S]-[ferredoxin] + H2O = (2E)-4-hydroxy-3-methylbut-2-enyl diphosphate + 2 reduced [2Fe-2S]-[ferredoxin] + 2 H(+)</text>
        <dbReference type="Rhea" id="RHEA:24825"/>
        <dbReference type="Rhea" id="RHEA-COMP:10000"/>
        <dbReference type="Rhea" id="RHEA-COMP:10001"/>
        <dbReference type="ChEBI" id="CHEBI:15377"/>
        <dbReference type="ChEBI" id="CHEBI:15378"/>
        <dbReference type="ChEBI" id="CHEBI:33737"/>
        <dbReference type="ChEBI" id="CHEBI:33738"/>
        <dbReference type="ChEBI" id="CHEBI:57623"/>
        <dbReference type="ChEBI" id="CHEBI:128753"/>
        <dbReference type="EC" id="1.17.7.4"/>
    </reaction>
</comment>
<feature type="binding site" evidence="5">
    <location>
        <position position="465"/>
    </location>
    <ligand>
        <name>dimethylallyl diphosphate</name>
        <dbReference type="ChEBI" id="CHEBI:57623"/>
    </ligand>
</feature>
<feature type="binding site" evidence="5">
    <location>
        <position position="295"/>
    </location>
    <ligand>
        <name>[4Fe-4S] cluster</name>
        <dbReference type="ChEBI" id="CHEBI:49883"/>
    </ligand>
</feature>
<feature type="binding site" evidence="5">
    <location>
        <position position="423"/>
    </location>
    <ligand>
        <name>isopentenyl diphosphate</name>
        <dbReference type="ChEBI" id="CHEBI:128769"/>
    </ligand>
</feature>
<evidence type="ECO:0000256" key="1">
    <source>
        <dbReference type="ARBA" id="ARBA00022485"/>
    </source>
</evidence>
<feature type="binding site" evidence="5">
    <location>
        <position position="393"/>
    </location>
    <ligand>
        <name>[4Fe-4S] cluster</name>
        <dbReference type="ChEBI" id="CHEBI:49883"/>
    </ligand>
</feature>
<dbReference type="Gene3D" id="3.40.50.1580">
    <property type="entry name" value="Nucleoside phosphorylase domain"/>
    <property type="match status" value="1"/>
</dbReference>
<dbReference type="UniPathway" id="UPA00056">
    <property type="reaction ID" value="UER00097"/>
</dbReference>
<organism evidence="8 9">
    <name type="scientific">Kribbella caucasensis</name>
    <dbReference type="NCBI Taxonomy" id="2512215"/>
    <lineage>
        <taxon>Bacteria</taxon>
        <taxon>Bacillati</taxon>
        <taxon>Actinomycetota</taxon>
        <taxon>Actinomycetes</taxon>
        <taxon>Propionibacteriales</taxon>
        <taxon>Kribbellaceae</taxon>
        <taxon>Kribbella</taxon>
    </lineage>
</organism>
<feature type="binding site" evidence="5">
    <location>
        <position position="422"/>
    </location>
    <ligand>
        <name>(2E)-4-hydroxy-3-methylbut-2-enyl diphosphate</name>
        <dbReference type="ChEBI" id="CHEBI:128753"/>
    </ligand>
</feature>
<keyword evidence="4 5" id="KW-0411">Iron-sulfur</keyword>
<feature type="binding site" evidence="5">
    <location>
        <position position="421"/>
    </location>
    <ligand>
        <name>isopentenyl diphosphate</name>
        <dbReference type="ChEBI" id="CHEBI:128769"/>
    </ligand>
</feature>
<feature type="binding site" evidence="5">
    <location>
        <position position="423"/>
    </location>
    <ligand>
        <name>(2E)-4-hydroxy-3-methylbut-2-enyl diphosphate</name>
        <dbReference type="ChEBI" id="CHEBI:128753"/>
    </ligand>
</feature>
<feature type="region of interest" description="Disordered" evidence="6">
    <location>
        <begin position="27"/>
        <end position="55"/>
    </location>
</feature>
<evidence type="ECO:0000256" key="6">
    <source>
        <dbReference type="SAM" id="MobiDB-lite"/>
    </source>
</evidence>
<dbReference type="GO" id="GO:0019288">
    <property type="term" value="P:isopentenyl diphosphate biosynthetic process, methylerythritol 4-phosphate pathway"/>
    <property type="evidence" value="ECO:0007669"/>
    <property type="project" value="UniProtKB-UniRule"/>
</dbReference>
<keyword evidence="3 5" id="KW-0408">Iron</keyword>
<feature type="active site" description="Proton donor" evidence="5">
    <location>
        <position position="325"/>
    </location>
</feature>
<feature type="binding site" evidence="5">
    <location>
        <position position="421"/>
    </location>
    <ligand>
        <name>(2E)-4-hydroxy-3-methylbut-2-enyl diphosphate</name>
        <dbReference type="ChEBI" id="CHEBI:128753"/>
    </ligand>
</feature>
<sequence>MTGIVSTPLLSEWLALRDRLTADVLRTGRSSDGGLGQTGEPEEKGEAELAGPPGRRPVLVAGVAGGLGNELRPGDLVVADEIRGGAEPIPSYASPFLVGSLRRAGLRVHHGPVETTPRIVDAPDARRTLGVTGALAVDTESALLAAAAPPGQAAVIRAVVDTAGHRLLRPGTLVRGPKALWALRRAAPVIDAWAAATDDREVVLAGPRSFCAGVERAIEIVERALAKFGPPVYVRRQIVHNIHVVSELERRGAVFVEEVAEVPEGSITVLAAHGVAPQVRTDAAARNLRLIDATCPLVAKVHSEVRRFVARGNTVFLIGHRDHEEVVGTQGEAPGQVIVVTDPDEAGRVSVADPRRVSYVMQTTLAVDEAEQTATVLRDRFPALTGPRSDDICYATTNRQQAVRAVARDTDLVLVLGSANSSNSHRLAEVAVAEGVKAHLVDDASAVDLHWLRGVRRIGVTAGASAPPRLVDDLVRCLSGLGQVTVTEISVVDEHIRFTLPREVS</sequence>
<feature type="binding site" evidence="5">
    <location>
        <position position="363"/>
    </location>
    <ligand>
        <name>(2E)-4-hydroxy-3-methylbut-2-enyl diphosphate</name>
        <dbReference type="ChEBI" id="CHEBI:128753"/>
    </ligand>
</feature>
<dbReference type="GO" id="GO:0009116">
    <property type="term" value="P:nucleoside metabolic process"/>
    <property type="evidence" value="ECO:0007669"/>
    <property type="project" value="InterPro"/>
</dbReference>
<feature type="binding site" evidence="5">
    <location>
        <position position="273"/>
    </location>
    <ligand>
        <name>(2E)-4-hydroxy-3-methylbut-2-enyl diphosphate</name>
        <dbReference type="ChEBI" id="CHEBI:128753"/>
    </ligand>
</feature>
<accession>A0A4R6JGH7</accession>
<keyword evidence="5" id="KW-0414">Isoprene biosynthesis</keyword>
<dbReference type="GO" id="GO:0050992">
    <property type="term" value="P:dimethylallyl diphosphate biosynthetic process"/>
    <property type="evidence" value="ECO:0007669"/>
    <property type="project" value="UniProtKB-UniRule"/>
</dbReference>
<evidence type="ECO:0000313" key="9">
    <source>
        <dbReference type="Proteomes" id="UP000295388"/>
    </source>
</evidence>
<feature type="binding site" evidence="5">
    <location>
        <position position="240"/>
    </location>
    <ligand>
        <name>isopentenyl diphosphate</name>
        <dbReference type="ChEBI" id="CHEBI:128769"/>
    </ligand>
</feature>
<keyword evidence="5" id="KW-0560">Oxidoreductase</keyword>
<protein>
    <recommendedName>
        <fullName evidence="5">4-hydroxy-3-methylbut-2-enyl diphosphate reductase</fullName>
        <shortName evidence="5">HMBPP reductase</shortName>
        <ecNumber evidence="5">1.17.7.4</ecNumber>
    </recommendedName>
</protein>
<evidence type="ECO:0000256" key="3">
    <source>
        <dbReference type="ARBA" id="ARBA00023004"/>
    </source>
</evidence>
<feature type="domain" description="Nucleoside phosphorylase" evidence="7">
    <location>
        <begin position="58"/>
        <end position="163"/>
    </location>
</feature>
<dbReference type="AlphaFoldDB" id="A0A4R6JGH7"/>
<dbReference type="GO" id="GO:0016114">
    <property type="term" value="P:terpenoid biosynthetic process"/>
    <property type="evidence" value="ECO:0007669"/>
    <property type="project" value="UniProtKB-UniRule"/>
</dbReference>
<dbReference type="Gene3D" id="3.40.1010.20">
    <property type="entry name" value="4-hydroxy-3-methylbut-2-enyl diphosphate reductase, catalytic domain"/>
    <property type="match status" value="2"/>
</dbReference>
<dbReference type="NCBIfam" id="TIGR00216">
    <property type="entry name" value="ispH_lytB"/>
    <property type="match status" value="1"/>
</dbReference>
<dbReference type="Proteomes" id="UP000295388">
    <property type="component" value="Unassembled WGS sequence"/>
</dbReference>
<comment type="function">
    <text evidence="5">Catalyzes the conversion of 1-hydroxy-2-methyl-2-(E)-butenyl 4-diphosphate (HMBPP) into a mixture of isopentenyl diphosphate (IPP) and dimethylallyl diphosphate (DMAPP). Acts in the terminal step of the DOXP/MEP pathway for isoprenoid precursor biosynthesis.</text>
</comment>
<feature type="binding site" evidence="5">
    <location>
        <position position="421"/>
    </location>
    <ligand>
        <name>dimethylallyl diphosphate</name>
        <dbReference type="ChEBI" id="CHEBI:57623"/>
    </ligand>
</feature>
<feature type="binding site" evidence="5">
    <location>
        <position position="465"/>
    </location>
    <ligand>
        <name>(2E)-4-hydroxy-3-methylbut-2-enyl diphosphate</name>
        <dbReference type="ChEBI" id="CHEBI:128753"/>
    </ligand>
</feature>
<feature type="binding site" evidence="5">
    <location>
        <position position="422"/>
    </location>
    <ligand>
        <name>isopentenyl diphosphate</name>
        <dbReference type="ChEBI" id="CHEBI:128769"/>
    </ligand>
</feature>
<evidence type="ECO:0000256" key="4">
    <source>
        <dbReference type="ARBA" id="ARBA00023014"/>
    </source>
</evidence>
<dbReference type="InterPro" id="IPR000845">
    <property type="entry name" value="Nucleoside_phosphorylase_d"/>
</dbReference>
<dbReference type="PANTHER" id="PTHR30426:SF0">
    <property type="entry name" value="4-HYDROXY-3-METHYLBUT-2-ENYL DIPHOSPHATE REDUCTASE"/>
    <property type="match status" value="1"/>
</dbReference>
<evidence type="ECO:0000256" key="2">
    <source>
        <dbReference type="ARBA" id="ARBA00022723"/>
    </source>
</evidence>
<keyword evidence="2 5" id="KW-0479">Metal-binding</keyword>
<dbReference type="Gene3D" id="3.40.50.11270">
    <property type="match status" value="1"/>
</dbReference>
<feature type="binding site" evidence="5">
    <location>
        <position position="423"/>
    </location>
    <ligand>
        <name>dimethylallyl diphosphate</name>
        <dbReference type="ChEBI" id="CHEBI:57623"/>
    </ligand>
</feature>
<dbReference type="GO" id="GO:0051745">
    <property type="term" value="F:4-hydroxy-3-methylbut-2-enyl diphosphate reductase activity"/>
    <property type="evidence" value="ECO:0007669"/>
    <property type="project" value="UniProtKB-UniRule"/>
</dbReference>
<feature type="binding site" evidence="5">
    <location>
        <position position="323"/>
    </location>
    <ligand>
        <name>isopentenyl diphosphate</name>
        <dbReference type="ChEBI" id="CHEBI:128769"/>
    </ligand>
</feature>
<gene>
    <name evidence="5" type="primary">ispH</name>
    <name evidence="8" type="ORF">EV643_12549</name>
</gene>
<feature type="binding site" evidence="5">
    <location>
        <position position="240"/>
    </location>
    <ligand>
        <name>(2E)-4-hydroxy-3-methylbut-2-enyl diphosphate</name>
        <dbReference type="ChEBI" id="CHEBI:128753"/>
    </ligand>
</feature>